<accession>A0A8T2RFM7</accession>
<evidence type="ECO:0000259" key="1">
    <source>
        <dbReference type="PROSITE" id="PS51320"/>
    </source>
</evidence>
<feature type="domain" description="Tify" evidence="1">
    <location>
        <begin position="15"/>
        <end position="50"/>
    </location>
</feature>
<dbReference type="SMART" id="SM00979">
    <property type="entry name" value="TIFY"/>
    <property type="match status" value="1"/>
</dbReference>
<gene>
    <name evidence="2" type="ORF">KP509_28G066600</name>
</gene>
<comment type="caution">
    <text evidence="2">The sequence shown here is derived from an EMBL/GenBank/DDBJ whole genome shotgun (WGS) entry which is preliminary data.</text>
</comment>
<organism evidence="2 3">
    <name type="scientific">Ceratopteris richardii</name>
    <name type="common">Triangle waterfern</name>
    <dbReference type="NCBI Taxonomy" id="49495"/>
    <lineage>
        <taxon>Eukaryota</taxon>
        <taxon>Viridiplantae</taxon>
        <taxon>Streptophyta</taxon>
        <taxon>Embryophyta</taxon>
        <taxon>Tracheophyta</taxon>
        <taxon>Polypodiopsida</taxon>
        <taxon>Polypodiidae</taxon>
        <taxon>Polypodiales</taxon>
        <taxon>Pteridineae</taxon>
        <taxon>Pteridaceae</taxon>
        <taxon>Parkerioideae</taxon>
        <taxon>Ceratopteris</taxon>
    </lineage>
</organism>
<reference evidence="2" key="1">
    <citation type="submission" date="2021-08" db="EMBL/GenBank/DDBJ databases">
        <title>WGS assembly of Ceratopteris richardii.</title>
        <authorList>
            <person name="Marchant D.B."/>
            <person name="Chen G."/>
            <person name="Jenkins J."/>
            <person name="Shu S."/>
            <person name="Leebens-Mack J."/>
            <person name="Grimwood J."/>
            <person name="Schmutz J."/>
            <person name="Soltis P."/>
            <person name="Soltis D."/>
            <person name="Chen Z.-H."/>
        </authorList>
    </citation>
    <scope>NUCLEOTIDE SEQUENCE</scope>
    <source>
        <strain evidence="2">Whitten #5841</strain>
        <tissue evidence="2">Leaf</tissue>
    </source>
</reference>
<dbReference type="EMBL" id="CM035433">
    <property type="protein sequence ID" value="KAH7294323.1"/>
    <property type="molecule type" value="Genomic_DNA"/>
</dbReference>
<dbReference type="Proteomes" id="UP000825935">
    <property type="component" value="Chromosome 28"/>
</dbReference>
<dbReference type="InterPro" id="IPR010399">
    <property type="entry name" value="Tify_dom"/>
</dbReference>
<evidence type="ECO:0000313" key="2">
    <source>
        <dbReference type="EMBL" id="KAH7294323.1"/>
    </source>
</evidence>
<dbReference type="Pfam" id="PF06200">
    <property type="entry name" value="tify"/>
    <property type="match status" value="1"/>
</dbReference>
<evidence type="ECO:0000313" key="3">
    <source>
        <dbReference type="Proteomes" id="UP000825935"/>
    </source>
</evidence>
<proteinExistence type="predicted"/>
<sequence>MQALGPEQPSLEVKPEPNTLPLTLFYGGQVGVYNNVSSETAQAIMDIAARGNWLSQVTLTDTMHIIPDSFFSQARATAGSFHGDVKTKDSITFSDHPNQRRLHL</sequence>
<dbReference type="PROSITE" id="PS51320">
    <property type="entry name" value="TIFY"/>
    <property type="match status" value="1"/>
</dbReference>
<protein>
    <recommendedName>
        <fullName evidence="1">Tify domain-containing protein</fullName>
    </recommendedName>
</protein>
<keyword evidence="3" id="KW-1185">Reference proteome</keyword>
<name>A0A8T2RFM7_CERRI</name>
<dbReference type="OrthoDB" id="1937734at2759"/>
<dbReference type="AlphaFoldDB" id="A0A8T2RFM7"/>